<keyword evidence="3" id="KW-0274">FAD</keyword>
<dbReference type="GO" id="GO:0004497">
    <property type="term" value="F:monooxygenase activity"/>
    <property type="evidence" value="ECO:0007669"/>
    <property type="project" value="UniProtKB-KW"/>
</dbReference>
<evidence type="ECO:0000256" key="4">
    <source>
        <dbReference type="ARBA" id="ARBA00023002"/>
    </source>
</evidence>
<dbReference type="Gene3D" id="3.50.50.60">
    <property type="entry name" value="FAD/NAD(P)-binding domain"/>
    <property type="match status" value="1"/>
</dbReference>
<evidence type="ECO:0000313" key="8">
    <source>
        <dbReference type="Proteomes" id="UP000315783"/>
    </source>
</evidence>
<dbReference type="PANTHER" id="PTHR13789:SF316">
    <property type="entry name" value="FAD-BINDING DOMAIN-CONTAINING PROTEIN"/>
    <property type="match status" value="1"/>
</dbReference>
<dbReference type="FunFam" id="3.50.50.60:FF:000156">
    <property type="entry name" value="Salicylate hydroxylase, putative"/>
    <property type="match status" value="1"/>
</dbReference>
<reference evidence="7 8" key="1">
    <citation type="journal article" date="2019" name="Appl. Microbiol. Biotechnol.">
        <title>Genome sequence of Isaria javanica and comparative genome analysis insights into family S53 peptidase evolution in fungal entomopathogens.</title>
        <authorList>
            <person name="Lin R."/>
            <person name="Zhang X."/>
            <person name="Xin B."/>
            <person name="Zou M."/>
            <person name="Gao Y."/>
            <person name="Qin F."/>
            <person name="Hu Q."/>
            <person name="Xie B."/>
            <person name="Cheng X."/>
        </authorList>
    </citation>
    <scope>NUCLEOTIDE SEQUENCE [LARGE SCALE GENOMIC DNA]</scope>
    <source>
        <strain evidence="7 8">IJ1G</strain>
    </source>
</reference>
<comment type="similarity">
    <text evidence="1">Belongs to the paxM FAD-dependent monooxygenase family.</text>
</comment>
<protein>
    <submittedName>
        <fullName evidence="7">Salicylate hydroxylase</fullName>
    </submittedName>
</protein>
<dbReference type="SUPFAM" id="SSF51905">
    <property type="entry name" value="FAD/NAD(P)-binding domain"/>
    <property type="match status" value="1"/>
</dbReference>
<sequence length="415" mass="45433">MSKQTVEKVSIIGAGLAGLTLALALHQQSIPVAVYESRSAPLNIGGAVMLSPNALKVLDALGLYDTVRTKGYNFDNLEYRDLDGRLTEIQEFGGLKKYGYRGLRIYRYVLIDELVAALAKAGVAVVYGAKFSHVEKDAAEGVSFALTDGRIIETSLLVGADGIHSTVRKYLYPDLETTFIGMAGITAAVPTAQLQLPEGYHIPATIVSAKGAFVIAPQQVDGSEVLIGKQMRLAPAERQPGWDRDFVADKQSAVDFLQAGNEHFPEFVRNATSHLDPAKVNKWPFFVVPKLDRWTSETGNVLILGDAAHAIPPSAGQGINQAFEDVYILALVLGQKDRIGDVAPALRFWQTYRQARVDKVLELNKQIDQRRMPSTPDDQGELTKRGFELGWLYNPDFKKDVMDWVAKTSGSTGKV</sequence>
<dbReference type="InterPro" id="IPR002938">
    <property type="entry name" value="FAD-bd"/>
</dbReference>
<dbReference type="STRING" id="43265.A0A545VRN3"/>
<evidence type="ECO:0000256" key="1">
    <source>
        <dbReference type="ARBA" id="ARBA00007992"/>
    </source>
</evidence>
<proteinExistence type="inferred from homology"/>
<dbReference type="PANTHER" id="PTHR13789">
    <property type="entry name" value="MONOOXYGENASE"/>
    <property type="match status" value="1"/>
</dbReference>
<dbReference type="InterPro" id="IPR050493">
    <property type="entry name" value="FAD-dep_Monooxygenase_BioMet"/>
</dbReference>
<dbReference type="GO" id="GO:0071949">
    <property type="term" value="F:FAD binding"/>
    <property type="evidence" value="ECO:0007669"/>
    <property type="project" value="InterPro"/>
</dbReference>
<dbReference type="Pfam" id="PF01494">
    <property type="entry name" value="FAD_binding_3"/>
    <property type="match status" value="1"/>
</dbReference>
<accession>A0A545VRN3</accession>
<name>A0A545VRN3_9HYPO</name>
<keyword evidence="2" id="KW-0285">Flavoprotein</keyword>
<comment type="caution">
    <text evidence="7">The sequence shown here is derived from an EMBL/GenBank/DDBJ whole genome shotgun (WGS) entry which is preliminary data.</text>
</comment>
<evidence type="ECO:0000256" key="3">
    <source>
        <dbReference type="ARBA" id="ARBA00022827"/>
    </source>
</evidence>
<evidence type="ECO:0000256" key="2">
    <source>
        <dbReference type="ARBA" id="ARBA00022630"/>
    </source>
</evidence>
<dbReference type="EMBL" id="SPUK01000015">
    <property type="protein sequence ID" value="TQV92377.1"/>
    <property type="molecule type" value="Genomic_DNA"/>
</dbReference>
<dbReference type="PRINTS" id="PR00420">
    <property type="entry name" value="RNGMNOXGNASE"/>
</dbReference>
<evidence type="ECO:0000313" key="7">
    <source>
        <dbReference type="EMBL" id="TQV92377.1"/>
    </source>
</evidence>
<dbReference type="InterPro" id="IPR036188">
    <property type="entry name" value="FAD/NAD-bd_sf"/>
</dbReference>
<organism evidence="7 8">
    <name type="scientific">Cordyceps javanica</name>
    <dbReference type="NCBI Taxonomy" id="43265"/>
    <lineage>
        <taxon>Eukaryota</taxon>
        <taxon>Fungi</taxon>
        <taxon>Dikarya</taxon>
        <taxon>Ascomycota</taxon>
        <taxon>Pezizomycotina</taxon>
        <taxon>Sordariomycetes</taxon>
        <taxon>Hypocreomycetidae</taxon>
        <taxon>Hypocreales</taxon>
        <taxon>Cordycipitaceae</taxon>
        <taxon>Cordyceps</taxon>
    </lineage>
</organism>
<dbReference type="OrthoDB" id="16820at2759"/>
<dbReference type="Proteomes" id="UP000315783">
    <property type="component" value="Unassembled WGS sequence"/>
</dbReference>
<evidence type="ECO:0000259" key="6">
    <source>
        <dbReference type="Pfam" id="PF01494"/>
    </source>
</evidence>
<gene>
    <name evidence="7" type="ORF">IF1G_08895</name>
</gene>
<feature type="domain" description="FAD-binding" evidence="6">
    <location>
        <begin position="8"/>
        <end position="334"/>
    </location>
</feature>
<keyword evidence="4" id="KW-0560">Oxidoreductase</keyword>
<dbReference type="AlphaFoldDB" id="A0A545VRN3"/>
<evidence type="ECO:0000256" key="5">
    <source>
        <dbReference type="ARBA" id="ARBA00023033"/>
    </source>
</evidence>
<keyword evidence="5" id="KW-0503">Monooxygenase</keyword>
<keyword evidence="8" id="KW-1185">Reference proteome</keyword>